<evidence type="ECO:0000256" key="2">
    <source>
        <dbReference type="ARBA" id="ARBA00022448"/>
    </source>
</evidence>
<evidence type="ECO:0000256" key="8">
    <source>
        <dbReference type="ARBA" id="ARBA00023065"/>
    </source>
</evidence>
<keyword evidence="9 11" id="KW-0472">Membrane</keyword>
<reference evidence="13 14" key="1">
    <citation type="submission" date="2016-02" db="EMBL/GenBank/DDBJ databases">
        <title>Secondary metabolites in Legionella.</title>
        <authorList>
            <person name="Tobias N.J."/>
            <person name="Bode H.B."/>
        </authorList>
    </citation>
    <scope>NUCLEOTIDE SEQUENCE [LARGE SCALE GENOMIC DNA]</scope>
    <source>
        <strain evidence="13 14">DSM 19216</strain>
    </source>
</reference>
<keyword evidence="3" id="KW-0050">Antiport</keyword>
<dbReference type="PATRIC" id="fig|45071.6.peg.532"/>
<feature type="transmembrane region" description="Helical" evidence="11">
    <location>
        <begin position="381"/>
        <end position="405"/>
    </location>
</feature>
<dbReference type="RefSeq" id="WP_058516412.1">
    <property type="nucleotide sequence ID" value="NZ_CAAAIE010000004.1"/>
</dbReference>
<evidence type="ECO:0000256" key="4">
    <source>
        <dbReference type="ARBA" id="ARBA00022475"/>
    </source>
</evidence>
<keyword evidence="4" id="KW-1003">Cell membrane</keyword>
<dbReference type="OrthoDB" id="9774146at2"/>
<sequence>MDSYVIYLILLGIILIAGQIFQKSTIPLGLILVITGILLSFIPFLPTIELNHDLVLNIFLPLLVYQISAFSSWRDMKKQFRPIALLSIGHVIFITLLVAIVIHTLTPQIGWPVSFVLGAIVSPPDSVAIVSIAEKIRIPERIFIILEGEGIFNDAAALTLFRFALAATITNQVSVAYAFSAFSIIIIGETLYGLVLGHLVGRLRTKISNTSLHVIASFLTPFLAYVPMIKLGGSGIIATAIVGFIIGNQYSFRFKPAFRLTSTTTWPMFSFTIQSLIFLLVGLDFRSVYDRISSIPLGTLTAYVISVVAAVILGRFIWVYGFVITLPRLLSPSLRKKDPYPPWQYSFIIAWSGMRGGISLAAALAIPTLTLQRNNIDLRDLLVFLVLSVIFVTLILQGLSLPYILKKMGIDKVGHSERQKEHLSELQTRVQMINAALNWLHQQKALIKNNTSLLNELSLHISEYQLLKNQFESRILKHNHQLIHDKQMKSIENVSLLCHVIEVEKDEVLKLWRENKINLRMRNKLIGLLDHQIERHTI</sequence>
<dbReference type="GO" id="GO:0051453">
    <property type="term" value="P:regulation of intracellular pH"/>
    <property type="evidence" value="ECO:0007669"/>
    <property type="project" value="TreeGrafter"/>
</dbReference>
<dbReference type="GO" id="GO:0005886">
    <property type="term" value="C:plasma membrane"/>
    <property type="evidence" value="ECO:0007669"/>
    <property type="project" value="UniProtKB-SubCell"/>
</dbReference>
<evidence type="ECO:0000256" key="3">
    <source>
        <dbReference type="ARBA" id="ARBA00022449"/>
    </source>
</evidence>
<evidence type="ECO:0000256" key="7">
    <source>
        <dbReference type="ARBA" id="ARBA00023053"/>
    </source>
</evidence>
<dbReference type="PANTHER" id="PTHR10110">
    <property type="entry name" value="SODIUM/HYDROGEN EXCHANGER"/>
    <property type="match status" value="1"/>
</dbReference>
<keyword evidence="10" id="KW-0739">Sodium transport</keyword>
<keyword evidence="6 11" id="KW-1133">Transmembrane helix</keyword>
<dbReference type="InterPro" id="IPR018422">
    <property type="entry name" value="Cation/H_exchanger_CPA1"/>
</dbReference>
<feature type="transmembrane region" description="Helical" evidence="11">
    <location>
        <begin position="6"/>
        <end position="21"/>
    </location>
</feature>
<feature type="transmembrane region" description="Helical" evidence="11">
    <location>
        <begin position="54"/>
        <end position="71"/>
    </location>
</feature>
<dbReference type="PANTHER" id="PTHR10110:SF86">
    <property type="entry name" value="SODIUM_HYDROGEN EXCHANGER 7"/>
    <property type="match status" value="1"/>
</dbReference>
<feature type="transmembrane region" description="Helical" evidence="11">
    <location>
        <begin position="28"/>
        <end position="48"/>
    </location>
</feature>
<organism evidence="13 14">
    <name type="scientific">Legionella parisiensis</name>
    <dbReference type="NCBI Taxonomy" id="45071"/>
    <lineage>
        <taxon>Bacteria</taxon>
        <taxon>Pseudomonadati</taxon>
        <taxon>Pseudomonadota</taxon>
        <taxon>Gammaproteobacteria</taxon>
        <taxon>Legionellales</taxon>
        <taxon>Legionellaceae</taxon>
        <taxon>Legionella</taxon>
    </lineage>
</organism>
<comment type="caution">
    <text evidence="13">The sequence shown here is derived from an EMBL/GenBank/DDBJ whole genome shotgun (WGS) entry which is preliminary data.</text>
</comment>
<dbReference type="GO" id="GO:0098719">
    <property type="term" value="P:sodium ion import across plasma membrane"/>
    <property type="evidence" value="ECO:0007669"/>
    <property type="project" value="TreeGrafter"/>
</dbReference>
<evidence type="ECO:0000256" key="10">
    <source>
        <dbReference type="ARBA" id="ARBA00023201"/>
    </source>
</evidence>
<accession>A0A1E5JPV1</accession>
<keyword evidence="14" id="KW-1185">Reference proteome</keyword>
<dbReference type="Pfam" id="PF00999">
    <property type="entry name" value="Na_H_Exchanger"/>
    <property type="match status" value="1"/>
</dbReference>
<name>A0A1E5JPV1_9GAMM</name>
<protein>
    <submittedName>
        <fullName evidence="13">Sodium, potassium, lithium and rubidium/H(+) antiporter</fullName>
    </submittedName>
</protein>
<feature type="transmembrane region" description="Helical" evidence="11">
    <location>
        <begin position="222"/>
        <end position="246"/>
    </location>
</feature>
<feature type="transmembrane region" description="Helical" evidence="11">
    <location>
        <begin position="297"/>
        <end position="323"/>
    </location>
</feature>
<feature type="transmembrane region" description="Helical" evidence="11">
    <location>
        <begin position="83"/>
        <end position="103"/>
    </location>
</feature>
<dbReference type="EMBL" id="LSOG01000066">
    <property type="protein sequence ID" value="OEH46541.1"/>
    <property type="molecule type" value="Genomic_DNA"/>
</dbReference>
<keyword evidence="2" id="KW-0813">Transport</keyword>
<evidence type="ECO:0000256" key="11">
    <source>
        <dbReference type="SAM" id="Phobius"/>
    </source>
</evidence>
<keyword evidence="8" id="KW-0406">Ion transport</keyword>
<feature type="domain" description="Cation/H+ exchanger transmembrane" evidence="12">
    <location>
        <begin position="13"/>
        <end position="407"/>
    </location>
</feature>
<evidence type="ECO:0000313" key="13">
    <source>
        <dbReference type="EMBL" id="OEH46541.1"/>
    </source>
</evidence>
<dbReference type="STRING" id="45071.Lpar_0490"/>
<keyword evidence="5 11" id="KW-0812">Transmembrane</keyword>
<feature type="transmembrane region" description="Helical" evidence="11">
    <location>
        <begin position="266"/>
        <end position="285"/>
    </location>
</feature>
<dbReference type="Gene3D" id="6.10.140.1330">
    <property type="match status" value="1"/>
</dbReference>
<keyword evidence="7" id="KW-0915">Sodium</keyword>
<dbReference type="GO" id="GO:0015385">
    <property type="term" value="F:sodium:proton antiporter activity"/>
    <property type="evidence" value="ECO:0007669"/>
    <property type="project" value="InterPro"/>
</dbReference>
<proteinExistence type="predicted"/>
<feature type="transmembrane region" description="Helical" evidence="11">
    <location>
        <begin position="175"/>
        <end position="201"/>
    </location>
</feature>
<gene>
    <name evidence="13" type="primary">nhaK_1</name>
    <name evidence="13" type="ORF">lpari_02482</name>
</gene>
<evidence type="ECO:0000259" key="12">
    <source>
        <dbReference type="Pfam" id="PF00999"/>
    </source>
</evidence>
<evidence type="ECO:0000256" key="9">
    <source>
        <dbReference type="ARBA" id="ARBA00023136"/>
    </source>
</evidence>
<dbReference type="InterPro" id="IPR006153">
    <property type="entry name" value="Cation/H_exchanger_TM"/>
</dbReference>
<evidence type="ECO:0000256" key="1">
    <source>
        <dbReference type="ARBA" id="ARBA00004651"/>
    </source>
</evidence>
<evidence type="ECO:0000313" key="14">
    <source>
        <dbReference type="Proteomes" id="UP000095229"/>
    </source>
</evidence>
<dbReference type="GO" id="GO:0015386">
    <property type="term" value="F:potassium:proton antiporter activity"/>
    <property type="evidence" value="ECO:0007669"/>
    <property type="project" value="TreeGrafter"/>
</dbReference>
<evidence type="ECO:0000256" key="6">
    <source>
        <dbReference type="ARBA" id="ARBA00022989"/>
    </source>
</evidence>
<feature type="transmembrane region" description="Helical" evidence="11">
    <location>
        <begin position="343"/>
        <end position="369"/>
    </location>
</feature>
<dbReference type="Proteomes" id="UP000095229">
    <property type="component" value="Unassembled WGS sequence"/>
</dbReference>
<dbReference type="AlphaFoldDB" id="A0A1E5JPV1"/>
<evidence type="ECO:0000256" key="5">
    <source>
        <dbReference type="ARBA" id="ARBA00022692"/>
    </source>
</evidence>
<comment type="subcellular location">
    <subcellularLocation>
        <location evidence="1">Cell membrane</location>
        <topology evidence="1">Multi-pass membrane protein</topology>
    </subcellularLocation>
</comment>